<dbReference type="STRING" id="1343739.PAP_09285"/>
<dbReference type="eggNOG" id="arCOG05821">
    <property type="taxonomic scope" value="Archaea"/>
</dbReference>
<dbReference type="OrthoDB" id="383688at2157"/>
<feature type="transmembrane region" description="Helical" evidence="1">
    <location>
        <begin position="40"/>
        <end position="67"/>
    </location>
</feature>
<feature type="transmembrane region" description="Helical" evidence="1">
    <location>
        <begin position="6"/>
        <end position="28"/>
    </location>
</feature>
<dbReference type="EMBL" id="CP006019">
    <property type="protein sequence ID" value="AIF70235.1"/>
    <property type="molecule type" value="Genomic_DNA"/>
</dbReference>
<dbReference type="HOGENOM" id="CLU_152350_0_0_2"/>
<dbReference type="KEGG" id="ppac:PAP_09285"/>
<organism evidence="2 3">
    <name type="scientific">Palaeococcus pacificus DY20341</name>
    <dbReference type="NCBI Taxonomy" id="1343739"/>
    <lineage>
        <taxon>Archaea</taxon>
        <taxon>Methanobacteriati</taxon>
        <taxon>Methanobacteriota</taxon>
        <taxon>Thermococci</taxon>
        <taxon>Thermococcales</taxon>
        <taxon>Thermococcaceae</taxon>
        <taxon>Palaeococcus</taxon>
    </lineage>
</organism>
<keyword evidence="3" id="KW-1185">Reference proteome</keyword>
<dbReference type="AlphaFoldDB" id="A0A075LU42"/>
<dbReference type="RefSeq" id="WP_048165706.1">
    <property type="nucleotide sequence ID" value="NZ_CP006019.1"/>
</dbReference>
<reference evidence="3" key="1">
    <citation type="submission" date="2013-06" db="EMBL/GenBank/DDBJ databases">
        <title>Complete Genome Sequence of Hyperthermophilic Palaeococcus pacificus DY20341T, Isolated from a Deep-Sea Hydrothermal Sediments.</title>
        <authorList>
            <person name="Zeng X."/>
            <person name="Shao Z."/>
        </authorList>
    </citation>
    <scope>NUCLEOTIDE SEQUENCE [LARGE SCALE GENOMIC DNA]</scope>
    <source>
        <strain evidence="3">DY20341</strain>
    </source>
</reference>
<name>A0A075LU42_9EURY</name>
<evidence type="ECO:0000313" key="2">
    <source>
        <dbReference type="EMBL" id="AIF70235.1"/>
    </source>
</evidence>
<feature type="transmembrane region" description="Helical" evidence="1">
    <location>
        <begin position="87"/>
        <end position="107"/>
    </location>
</feature>
<gene>
    <name evidence="2" type="ORF">PAP_09285</name>
</gene>
<proteinExistence type="predicted"/>
<keyword evidence="1" id="KW-1133">Transmembrane helix</keyword>
<dbReference type="GeneID" id="24842954"/>
<keyword evidence="1" id="KW-0812">Transmembrane</keyword>
<keyword evidence="1" id="KW-0472">Membrane</keyword>
<reference evidence="2 3" key="2">
    <citation type="journal article" date="2015" name="Genome Announc.">
        <title>Complete Genome Sequence of Hyperthermophilic Piezophilic Archaeon Palaeococcus pacificus DY20341T, Isolated from Deep-Sea Hydrothermal Sediments.</title>
        <authorList>
            <person name="Zeng X."/>
            <person name="Jebbar M."/>
            <person name="Shao Z."/>
        </authorList>
    </citation>
    <scope>NUCLEOTIDE SEQUENCE [LARGE SCALE GENOMIC DNA]</scope>
    <source>
        <strain evidence="2 3">DY20341</strain>
    </source>
</reference>
<protein>
    <submittedName>
        <fullName evidence="2">Uncharacterized protein</fullName>
    </submittedName>
</protein>
<evidence type="ECO:0000313" key="3">
    <source>
        <dbReference type="Proteomes" id="UP000027981"/>
    </source>
</evidence>
<accession>A0A075LU42</accession>
<dbReference type="Proteomes" id="UP000027981">
    <property type="component" value="Chromosome"/>
</dbReference>
<evidence type="ECO:0000256" key="1">
    <source>
        <dbReference type="SAM" id="Phobius"/>
    </source>
</evidence>
<sequence>MGWVELLIILCTLSALVGIYYSFLKASLDTFTYKKPRRVYLALVSILAVLISLKVSYVLGFATLVSFLAVERLNSRELMLVAFSTQFGFMMGMAVVMIILISLGFIFDIPALKVEMTFEDIMRFLSQQ</sequence>